<evidence type="ECO:0000313" key="5">
    <source>
        <dbReference type="Proteomes" id="UP000318055"/>
    </source>
</evidence>
<organism evidence="4 5">
    <name type="scientific">Sphingomonas suaedae</name>
    <dbReference type="NCBI Taxonomy" id="2599297"/>
    <lineage>
        <taxon>Bacteria</taxon>
        <taxon>Pseudomonadati</taxon>
        <taxon>Pseudomonadota</taxon>
        <taxon>Alphaproteobacteria</taxon>
        <taxon>Sphingomonadales</taxon>
        <taxon>Sphingomonadaceae</taxon>
        <taxon>Sphingomonas</taxon>
    </lineage>
</organism>
<evidence type="ECO:0000256" key="1">
    <source>
        <dbReference type="ARBA" id="ARBA00001933"/>
    </source>
</evidence>
<comment type="cofactor">
    <cofactor evidence="1">
        <name>pyridoxal 5'-phosphate</name>
        <dbReference type="ChEBI" id="CHEBI:597326"/>
    </cofactor>
</comment>
<gene>
    <name evidence="4" type="ORF">FPZ54_13405</name>
</gene>
<dbReference type="InterPro" id="IPR050214">
    <property type="entry name" value="Cys_Synth/Cystath_Beta-Synth"/>
</dbReference>
<name>A0A518RLF1_9SPHN</name>
<dbReference type="Pfam" id="PF00291">
    <property type="entry name" value="PALP"/>
    <property type="match status" value="1"/>
</dbReference>
<accession>A0A518RLF1</accession>
<dbReference type="SUPFAM" id="SSF53686">
    <property type="entry name" value="Tryptophan synthase beta subunit-like PLP-dependent enzymes"/>
    <property type="match status" value="1"/>
</dbReference>
<keyword evidence="5" id="KW-1185">Reference proteome</keyword>
<dbReference type="PROSITE" id="PS00430">
    <property type="entry name" value="TONB_DEPENDENT_REC_1"/>
    <property type="match status" value="1"/>
</dbReference>
<dbReference type="EMBL" id="CP042239">
    <property type="protein sequence ID" value="QDX28278.1"/>
    <property type="molecule type" value="Genomic_DNA"/>
</dbReference>
<evidence type="ECO:0000259" key="3">
    <source>
        <dbReference type="Pfam" id="PF00291"/>
    </source>
</evidence>
<feature type="domain" description="Tryptophan synthase beta chain-like PALP" evidence="3">
    <location>
        <begin position="26"/>
        <end position="309"/>
    </location>
</feature>
<dbReference type="RefSeq" id="WP_145849838.1">
    <property type="nucleotide sequence ID" value="NZ_CP042239.1"/>
</dbReference>
<dbReference type="AlphaFoldDB" id="A0A518RLF1"/>
<dbReference type="PANTHER" id="PTHR10314">
    <property type="entry name" value="CYSTATHIONINE BETA-SYNTHASE"/>
    <property type="match status" value="1"/>
</dbReference>
<reference evidence="4 5" key="1">
    <citation type="submission" date="2019-07" db="EMBL/GenBank/DDBJ databases">
        <title>Sphingomonas alkalisoli sp. nov., isolated from rhizosphere soil of Suaedae salsa.</title>
        <authorList>
            <person name="Zhang H."/>
            <person name="Xu L."/>
            <person name="Zhang J.-X."/>
            <person name="Sun J.-Q."/>
        </authorList>
    </citation>
    <scope>NUCLEOTIDE SEQUENCE [LARGE SCALE GENOMIC DNA]</scope>
    <source>
        <strain evidence="4 5">XS-10</strain>
    </source>
</reference>
<sequence>MIDSATRRAWVARACAFLTAERMRAAQTPLLQFTVAAFPNVRFYLKDERAHPSGSLKHRLAHALFAHAICSGNVGSDTLVVEASSGSTAISEAWFARALGLHFVAVVPDRTAPAKLAAIRAVGGEILLVPDGGDVCAEADALAKCRGGWFMNQFDHALEATDWRGANNIAESLFGQLIDIGDPVPRWVVTGAGTGGTSATIGRYIRHRPELAEVRMCVVDPAGSAFYKAYVSGDRSVRGCTSPVVEGIGRGRVERGFLPALVDRMIAVPDASSIAAAYWLRAQSGAAFGPSTGTNMVGAILLAQELEDQGESGAIAVIGCDGGERYRETIYDSAWLQRHGYDISGWDRLPDLIARHANLMHSCRTA</sequence>
<protein>
    <submittedName>
        <fullName evidence="4">Pyridoxal-phosphate dependent enzyme</fullName>
    </submittedName>
</protein>
<dbReference type="GO" id="GO:1901605">
    <property type="term" value="P:alpha-amino acid metabolic process"/>
    <property type="evidence" value="ECO:0007669"/>
    <property type="project" value="UniProtKB-ARBA"/>
</dbReference>
<dbReference type="InterPro" id="IPR001926">
    <property type="entry name" value="TrpB-like_PALP"/>
</dbReference>
<dbReference type="InterPro" id="IPR010916">
    <property type="entry name" value="TonB_box_CS"/>
</dbReference>
<proteinExistence type="predicted"/>
<dbReference type="Proteomes" id="UP000318055">
    <property type="component" value="Chromosome"/>
</dbReference>
<dbReference type="OrthoDB" id="7624112at2"/>
<dbReference type="Gene3D" id="3.40.50.1100">
    <property type="match status" value="2"/>
</dbReference>
<dbReference type="InterPro" id="IPR036052">
    <property type="entry name" value="TrpB-like_PALP_sf"/>
</dbReference>
<evidence type="ECO:0000313" key="4">
    <source>
        <dbReference type="EMBL" id="QDX28278.1"/>
    </source>
</evidence>
<evidence type="ECO:0000256" key="2">
    <source>
        <dbReference type="ARBA" id="ARBA00022898"/>
    </source>
</evidence>
<keyword evidence="2" id="KW-0663">Pyridoxal phosphate</keyword>
<dbReference type="KEGG" id="ssua:FPZ54_13405"/>